<dbReference type="PANTHER" id="PTHR30250:SF11">
    <property type="entry name" value="O-ANTIGEN TRANSPORTER-RELATED"/>
    <property type="match status" value="1"/>
</dbReference>
<evidence type="ECO:0000256" key="5">
    <source>
        <dbReference type="ARBA" id="ARBA00023136"/>
    </source>
</evidence>
<dbReference type="Proteomes" id="UP000183447">
    <property type="component" value="Unassembled WGS sequence"/>
</dbReference>
<proteinExistence type="predicted"/>
<dbReference type="OrthoDB" id="7942036at2"/>
<keyword evidence="8" id="KW-1185">Reference proteome</keyword>
<feature type="transmembrane region" description="Helical" evidence="6">
    <location>
        <begin position="123"/>
        <end position="145"/>
    </location>
</feature>
<evidence type="ECO:0000313" key="8">
    <source>
        <dbReference type="Proteomes" id="UP000183447"/>
    </source>
</evidence>
<dbReference type="EMBL" id="FPKU01000001">
    <property type="protein sequence ID" value="SFZ82745.1"/>
    <property type="molecule type" value="Genomic_DNA"/>
</dbReference>
<dbReference type="GO" id="GO:0005886">
    <property type="term" value="C:plasma membrane"/>
    <property type="evidence" value="ECO:0007669"/>
    <property type="project" value="UniProtKB-SubCell"/>
</dbReference>
<comment type="subcellular location">
    <subcellularLocation>
        <location evidence="1">Cell membrane</location>
        <topology evidence="1">Multi-pass membrane protein</topology>
    </subcellularLocation>
</comment>
<feature type="transmembrane region" description="Helical" evidence="6">
    <location>
        <begin position="225"/>
        <end position="243"/>
    </location>
</feature>
<dbReference type="PANTHER" id="PTHR30250">
    <property type="entry name" value="PST FAMILY PREDICTED COLANIC ACID TRANSPORTER"/>
    <property type="match status" value="1"/>
</dbReference>
<evidence type="ECO:0000256" key="1">
    <source>
        <dbReference type="ARBA" id="ARBA00004651"/>
    </source>
</evidence>
<feature type="transmembrane region" description="Helical" evidence="6">
    <location>
        <begin position="343"/>
        <end position="364"/>
    </location>
</feature>
<keyword evidence="3 6" id="KW-0812">Transmembrane</keyword>
<evidence type="ECO:0000313" key="7">
    <source>
        <dbReference type="EMBL" id="SFZ82745.1"/>
    </source>
</evidence>
<gene>
    <name evidence="7" type="ORF">SAMN02983003_1252</name>
</gene>
<sequence>MGIKGRLASQSAIIFAARIGGAGVTFLAQAAIARLWGAPVLGEYLLLLAAINLLAVALPLGFQAVGTYFSAEYAAAQDGHMLWRFIGHAYVYIAAMAILAGVLLPVIAPLLGEPGQALAGHLVPAVVMAAGTALVFFNGAVLIGLKRPLWGFTADTLFRPFVLVTSLIVAALLAHGDGPLALVLLIGIFAFGYAGLSLVHLLFVVQAARTVPKEKPPRAAPVARWWRFSVPLVLIGLATDFYFDIDLLLLAGHMSREELAIFGVCARVFALVSFGVVAVYSVIVPDIFEAGGRDDRAGFARKIGDANLVACGLALVLCAGMAIGGPLMLMLFGPDFAPGYGPLLILCLALVVRSAFGPAALVLSMHDKPHLSLPGVTLGMVVLVLGNQILVPEHGLMGAALAALASITAWSFALWATARLATGIDVSIIARWRQRAAH</sequence>
<evidence type="ECO:0000256" key="6">
    <source>
        <dbReference type="SAM" id="Phobius"/>
    </source>
</evidence>
<dbReference type="InterPro" id="IPR050833">
    <property type="entry name" value="Poly_Biosynth_Transport"/>
</dbReference>
<name>A0A1K2HX30_9HYPH</name>
<evidence type="ECO:0000256" key="4">
    <source>
        <dbReference type="ARBA" id="ARBA00022989"/>
    </source>
</evidence>
<keyword evidence="2" id="KW-1003">Cell membrane</keyword>
<feature type="transmembrane region" description="Helical" evidence="6">
    <location>
        <begin position="396"/>
        <end position="416"/>
    </location>
</feature>
<dbReference type="RefSeq" id="WP_072339948.1">
    <property type="nucleotide sequence ID" value="NZ_FPKU01000001.1"/>
</dbReference>
<accession>A0A1K2HX30</accession>
<feature type="transmembrane region" description="Helical" evidence="6">
    <location>
        <begin position="371"/>
        <end position="390"/>
    </location>
</feature>
<dbReference type="STRING" id="665118.SAMN02983003_1252"/>
<dbReference type="AlphaFoldDB" id="A0A1K2HX30"/>
<evidence type="ECO:0000256" key="3">
    <source>
        <dbReference type="ARBA" id="ARBA00022692"/>
    </source>
</evidence>
<feature type="transmembrane region" description="Helical" evidence="6">
    <location>
        <begin position="12"/>
        <end position="32"/>
    </location>
</feature>
<feature type="transmembrane region" description="Helical" evidence="6">
    <location>
        <begin position="44"/>
        <end position="69"/>
    </location>
</feature>
<evidence type="ECO:0000256" key="2">
    <source>
        <dbReference type="ARBA" id="ARBA00022475"/>
    </source>
</evidence>
<feature type="transmembrane region" description="Helical" evidence="6">
    <location>
        <begin position="306"/>
        <end position="331"/>
    </location>
</feature>
<keyword evidence="5 6" id="KW-0472">Membrane</keyword>
<organism evidence="7 8">
    <name type="scientific">Devosia enhydra</name>
    <dbReference type="NCBI Taxonomy" id="665118"/>
    <lineage>
        <taxon>Bacteria</taxon>
        <taxon>Pseudomonadati</taxon>
        <taxon>Pseudomonadota</taxon>
        <taxon>Alphaproteobacteria</taxon>
        <taxon>Hyphomicrobiales</taxon>
        <taxon>Devosiaceae</taxon>
        <taxon>Devosia</taxon>
    </lineage>
</organism>
<protein>
    <submittedName>
        <fullName evidence="7">Membrane protein involved in the export of O-antigen and teichoic acid</fullName>
    </submittedName>
</protein>
<keyword evidence="4 6" id="KW-1133">Transmembrane helix</keyword>
<feature type="transmembrane region" description="Helical" evidence="6">
    <location>
        <begin position="180"/>
        <end position="205"/>
    </location>
</feature>
<reference evidence="7 8" key="1">
    <citation type="submission" date="2016-11" db="EMBL/GenBank/DDBJ databases">
        <authorList>
            <person name="Jaros S."/>
            <person name="Januszkiewicz K."/>
            <person name="Wedrychowicz H."/>
        </authorList>
    </citation>
    <scope>NUCLEOTIDE SEQUENCE [LARGE SCALE GENOMIC DNA]</scope>
    <source>
        <strain evidence="7 8">ATCC 23634</strain>
    </source>
</reference>
<feature type="transmembrane region" description="Helical" evidence="6">
    <location>
        <begin position="157"/>
        <end position="174"/>
    </location>
</feature>
<feature type="transmembrane region" description="Helical" evidence="6">
    <location>
        <begin position="89"/>
        <end position="111"/>
    </location>
</feature>
<feature type="transmembrane region" description="Helical" evidence="6">
    <location>
        <begin position="259"/>
        <end position="285"/>
    </location>
</feature>